<dbReference type="GO" id="GO:0004673">
    <property type="term" value="F:protein histidine kinase activity"/>
    <property type="evidence" value="ECO:0007669"/>
    <property type="project" value="UniProtKB-EC"/>
</dbReference>
<name>A0A418VLB5_RHOPL</name>
<dbReference type="InterPro" id="IPR036890">
    <property type="entry name" value="HATPase_C_sf"/>
</dbReference>
<dbReference type="OrthoDB" id="315417at2"/>
<keyword evidence="6" id="KW-0418">Kinase</keyword>
<keyword evidence="5" id="KW-0547">Nucleotide-binding</keyword>
<accession>A0A418VLB5</accession>
<evidence type="ECO:0000313" key="11">
    <source>
        <dbReference type="Proteomes" id="UP000285523"/>
    </source>
</evidence>
<feature type="domain" description="GAF" evidence="8">
    <location>
        <begin position="197"/>
        <end position="347"/>
    </location>
</feature>
<dbReference type="EC" id="2.7.13.3" evidence="2"/>
<evidence type="ECO:0000256" key="2">
    <source>
        <dbReference type="ARBA" id="ARBA00012438"/>
    </source>
</evidence>
<dbReference type="Pfam" id="PF01590">
    <property type="entry name" value="GAF"/>
    <property type="match status" value="2"/>
</dbReference>
<evidence type="ECO:0000256" key="7">
    <source>
        <dbReference type="ARBA" id="ARBA00022840"/>
    </source>
</evidence>
<feature type="domain" description="Signal transduction histidine kinase HWE region" evidence="9">
    <location>
        <begin position="352"/>
        <end position="431"/>
    </location>
</feature>
<dbReference type="InterPro" id="IPR003018">
    <property type="entry name" value="GAF"/>
</dbReference>
<dbReference type="EMBL" id="QYYD01000003">
    <property type="protein sequence ID" value="RJF76924.1"/>
    <property type="molecule type" value="Genomic_DNA"/>
</dbReference>
<comment type="caution">
    <text evidence="10">The sequence shown here is derived from an EMBL/GenBank/DDBJ whole genome shotgun (WGS) entry which is preliminary data.</text>
</comment>
<sequence length="538" mass="58741">MEPPDYTFDRERLAALSRFAVLDTPPEQGFDDIVELTTLICETPVALVSLVTHDRQWFKARIGFDECQTDLNSSVCAHALIEPDLLVVPDLAADERSRDNPLVTGEPFIRFYAGAPLRTADGHVLGSLCAIDTRPRPNGLSAAQASALRVLGRQVVAQLELRRAVAQRDSLLIEQKEAEIRRNGLLEIGDRLRDAASIGDVTRAATAVIGQTLRVGRAAFGRFDETGAFVDIEPDWTAPGVQSAAGRHRIAEYGDKLLDGVLRGEMLVIGDVTTDPATASYTEPLLRLDIRSLVNVPVIDHGRTVAMLIVHAGEPRSWPPETLTYLRNIADRIEMGAARLRAEAQQRVLNDELSHRMKNTMALVQAVASQTLKNVPDQTPVRAFSDRLMALSMAHDVLLQQDWRPAQVVSIVEAAICSFDDAGRFDIAGEWVTLGSRATLSLSLLLHELTTNAVKYGALSNDSGRVEIAWAIEPDGDGEVFRMRWRETGGPEVAPPTRQGFGSRLLKMGLAGTGGARVTYHQSGVEADFVAPLAELQK</sequence>
<evidence type="ECO:0000256" key="4">
    <source>
        <dbReference type="ARBA" id="ARBA00022679"/>
    </source>
</evidence>
<dbReference type="InterPro" id="IPR011102">
    <property type="entry name" value="Sig_transdc_His_kinase_HWE"/>
</dbReference>
<dbReference type="Gene3D" id="3.30.450.40">
    <property type="match status" value="2"/>
</dbReference>
<keyword evidence="7" id="KW-0067">ATP-binding</keyword>
<keyword evidence="4" id="KW-0808">Transferase</keyword>
<evidence type="ECO:0000259" key="9">
    <source>
        <dbReference type="SMART" id="SM00911"/>
    </source>
</evidence>
<dbReference type="SUPFAM" id="SSF55781">
    <property type="entry name" value="GAF domain-like"/>
    <property type="match status" value="2"/>
</dbReference>
<evidence type="ECO:0000256" key="3">
    <source>
        <dbReference type="ARBA" id="ARBA00022553"/>
    </source>
</evidence>
<keyword evidence="3" id="KW-0597">Phosphoprotein</keyword>
<evidence type="ECO:0000259" key="8">
    <source>
        <dbReference type="SMART" id="SM00065"/>
    </source>
</evidence>
<dbReference type="RefSeq" id="WP_119855177.1">
    <property type="nucleotide sequence ID" value="NZ_QYYD01000003.1"/>
</dbReference>
<feature type="domain" description="GAF" evidence="8">
    <location>
        <begin position="25"/>
        <end position="169"/>
    </location>
</feature>
<protein>
    <recommendedName>
        <fullName evidence="2">histidine kinase</fullName>
        <ecNumber evidence="2">2.7.13.3</ecNumber>
    </recommendedName>
</protein>
<dbReference type="SMART" id="SM00065">
    <property type="entry name" value="GAF"/>
    <property type="match status" value="2"/>
</dbReference>
<gene>
    <name evidence="10" type="ORF">D4Q52_03540</name>
</gene>
<reference evidence="10 11" key="1">
    <citation type="submission" date="2018-09" db="EMBL/GenBank/DDBJ databases">
        <title>Draft genome sequence of Rhodopseudomonas palustris 2.1.18.</title>
        <authorList>
            <person name="Robertson S.L."/>
            <person name="Meyer T.E."/>
            <person name="Kyndt J.A."/>
        </authorList>
    </citation>
    <scope>NUCLEOTIDE SEQUENCE [LARGE SCALE GENOMIC DNA]</scope>
    <source>
        <strain evidence="10 11">2.1.18</strain>
    </source>
</reference>
<dbReference type="SMART" id="SM00911">
    <property type="entry name" value="HWE_HK"/>
    <property type="match status" value="1"/>
</dbReference>
<dbReference type="AlphaFoldDB" id="A0A418VLB5"/>
<comment type="catalytic activity">
    <reaction evidence="1">
        <text>ATP + protein L-histidine = ADP + protein N-phospho-L-histidine.</text>
        <dbReference type="EC" id="2.7.13.3"/>
    </reaction>
</comment>
<proteinExistence type="predicted"/>
<evidence type="ECO:0000256" key="6">
    <source>
        <dbReference type="ARBA" id="ARBA00022777"/>
    </source>
</evidence>
<evidence type="ECO:0000256" key="5">
    <source>
        <dbReference type="ARBA" id="ARBA00022741"/>
    </source>
</evidence>
<dbReference type="GO" id="GO:0005524">
    <property type="term" value="F:ATP binding"/>
    <property type="evidence" value="ECO:0007669"/>
    <property type="project" value="UniProtKB-KW"/>
</dbReference>
<dbReference type="InterPro" id="IPR029016">
    <property type="entry name" value="GAF-like_dom_sf"/>
</dbReference>
<dbReference type="Proteomes" id="UP000285523">
    <property type="component" value="Unassembled WGS sequence"/>
</dbReference>
<organism evidence="10 11">
    <name type="scientific">Rhodopseudomonas palustris</name>
    <dbReference type="NCBI Taxonomy" id="1076"/>
    <lineage>
        <taxon>Bacteria</taxon>
        <taxon>Pseudomonadati</taxon>
        <taxon>Pseudomonadota</taxon>
        <taxon>Alphaproteobacteria</taxon>
        <taxon>Hyphomicrobiales</taxon>
        <taxon>Nitrobacteraceae</taxon>
        <taxon>Rhodopseudomonas</taxon>
    </lineage>
</organism>
<dbReference type="Pfam" id="PF07536">
    <property type="entry name" value="HWE_HK"/>
    <property type="match status" value="1"/>
</dbReference>
<dbReference type="PANTHER" id="PTHR43102:SF2">
    <property type="entry name" value="GAF DOMAIN-CONTAINING PROTEIN"/>
    <property type="match status" value="1"/>
</dbReference>
<dbReference type="Gene3D" id="3.30.565.10">
    <property type="entry name" value="Histidine kinase-like ATPase, C-terminal domain"/>
    <property type="match status" value="1"/>
</dbReference>
<evidence type="ECO:0000256" key="1">
    <source>
        <dbReference type="ARBA" id="ARBA00000085"/>
    </source>
</evidence>
<dbReference type="PANTHER" id="PTHR43102">
    <property type="entry name" value="SLR1143 PROTEIN"/>
    <property type="match status" value="1"/>
</dbReference>
<evidence type="ECO:0000313" key="10">
    <source>
        <dbReference type="EMBL" id="RJF76924.1"/>
    </source>
</evidence>